<dbReference type="SMART" id="SM00530">
    <property type="entry name" value="HTH_XRE"/>
    <property type="match status" value="1"/>
</dbReference>
<dbReference type="Pfam" id="PF01381">
    <property type="entry name" value="HTH_3"/>
    <property type="match status" value="1"/>
</dbReference>
<dbReference type="SUPFAM" id="SSF47413">
    <property type="entry name" value="lambda repressor-like DNA-binding domains"/>
    <property type="match status" value="1"/>
</dbReference>
<dbReference type="Gene3D" id="1.10.260.40">
    <property type="entry name" value="lambda repressor-like DNA-binding domains"/>
    <property type="match status" value="1"/>
</dbReference>
<comment type="caution">
    <text evidence="3">The sequence shown here is derived from an EMBL/GenBank/DDBJ whole genome shotgun (WGS) entry which is preliminary data.</text>
</comment>
<dbReference type="InterPro" id="IPR001387">
    <property type="entry name" value="Cro/C1-type_HTH"/>
</dbReference>
<evidence type="ECO:0000313" key="4">
    <source>
        <dbReference type="Proteomes" id="UP000009336"/>
    </source>
</evidence>
<keyword evidence="4" id="KW-1185">Reference proteome</keyword>
<dbReference type="RefSeq" id="WP_008910543.1">
    <property type="nucleotide sequence ID" value="NZ_KB233222.1"/>
</dbReference>
<keyword evidence="1" id="KW-0238">DNA-binding</keyword>
<dbReference type="GO" id="GO:0003677">
    <property type="term" value="F:DNA binding"/>
    <property type="evidence" value="ECO:0007669"/>
    <property type="project" value="UniProtKB-KW"/>
</dbReference>
<evidence type="ECO:0000256" key="1">
    <source>
        <dbReference type="ARBA" id="ARBA00023125"/>
    </source>
</evidence>
<dbReference type="STRING" id="1141662.OOA_02482"/>
<gene>
    <name evidence="3" type="ORF">OOA_02482</name>
</gene>
<dbReference type="Proteomes" id="UP000009336">
    <property type="component" value="Unassembled WGS sequence"/>
</dbReference>
<feature type="domain" description="HTH cro/C1-type" evidence="2">
    <location>
        <begin position="19"/>
        <end position="73"/>
    </location>
</feature>
<dbReference type="GO" id="GO:0003700">
    <property type="term" value="F:DNA-binding transcription factor activity"/>
    <property type="evidence" value="ECO:0007669"/>
    <property type="project" value="TreeGrafter"/>
</dbReference>
<dbReference type="InterPro" id="IPR050807">
    <property type="entry name" value="TransReg_Diox_bact_type"/>
</dbReference>
<sequence>MTTKKTKHIYINQCIGLVLREFRKCKGLSGVELAKVVGLSQQQISRYESGKNQVTLYMLFEILMALDVSIEKFILELKKIYMTELDNFVINPEVIKNKIVSLF</sequence>
<dbReference type="EMBL" id="AKKL01000007">
    <property type="protein sequence ID" value="EKT64627.1"/>
    <property type="molecule type" value="Genomic_DNA"/>
</dbReference>
<dbReference type="CDD" id="cd00093">
    <property type="entry name" value="HTH_XRE"/>
    <property type="match status" value="1"/>
</dbReference>
<dbReference type="AlphaFoldDB" id="K8X4M0"/>
<name>K8X4M0_9GAMM</name>
<dbReference type="OrthoDB" id="6458041at2"/>
<proteinExistence type="predicted"/>
<reference evidence="3 4" key="1">
    <citation type="journal article" date="2012" name="BMC Genomics">
        <title>Comparative genomics of bacteria in the genus Providencia isolated from wild Drosophila melanogaster.</title>
        <authorList>
            <person name="Galac M.R."/>
            <person name="Lazzaro B.P."/>
        </authorList>
    </citation>
    <scope>NUCLEOTIDE SEQUENCE [LARGE SCALE GENOMIC DNA]</scope>
    <source>
        <strain evidence="3 4">DSM 19968</strain>
    </source>
</reference>
<dbReference type="PATRIC" id="fig|1141662.3.peg.499"/>
<dbReference type="InterPro" id="IPR010982">
    <property type="entry name" value="Lambda_DNA-bd_dom_sf"/>
</dbReference>
<dbReference type="PANTHER" id="PTHR46797">
    <property type="entry name" value="HTH-TYPE TRANSCRIPTIONAL REGULATOR"/>
    <property type="match status" value="1"/>
</dbReference>
<evidence type="ECO:0000259" key="2">
    <source>
        <dbReference type="PROSITE" id="PS50943"/>
    </source>
</evidence>
<dbReference type="eggNOG" id="COG1396">
    <property type="taxonomic scope" value="Bacteria"/>
</dbReference>
<dbReference type="PROSITE" id="PS50943">
    <property type="entry name" value="HTH_CROC1"/>
    <property type="match status" value="1"/>
</dbReference>
<accession>K8X4M0</accession>
<dbReference type="PANTHER" id="PTHR46797:SF1">
    <property type="entry name" value="METHYLPHOSPHONATE SYNTHASE"/>
    <property type="match status" value="1"/>
</dbReference>
<protein>
    <submittedName>
        <fullName evidence="3">Transcriptional regulator MutR</fullName>
    </submittedName>
</protein>
<dbReference type="GO" id="GO:0005829">
    <property type="term" value="C:cytosol"/>
    <property type="evidence" value="ECO:0007669"/>
    <property type="project" value="TreeGrafter"/>
</dbReference>
<organism evidence="3 4">
    <name type="scientific">Providencia burhodogranariea DSM 19968</name>
    <dbReference type="NCBI Taxonomy" id="1141662"/>
    <lineage>
        <taxon>Bacteria</taxon>
        <taxon>Pseudomonadati</taxon>
        <taxon>Pseudomonadota</taxon>
        <taxon>Gammaproteobacteria</taxon>
        <taxon>Enterobacterales</taxon>
        <taxon>Morganellaceae</taxon>
        <taxon>Providencia</taxon>
    </lineage>
</organism>
<evidence type="ECO:0000313" key="3">
    <source>
        <dbReference type="EMBL" id="EKT64627.1"/>
    </source>
</evidence>
<dbReference type="HOGENOM" id="CLU_066192_40_1_6"/>